<dbReference type="RefSeq" id="YP_009278703.1">
    <property type="nucleotide sequence ID" value="NC_031010.1"/>
</dbReference>
<evidence type="ECO:0000256" key="1">
    <source>
        <dbReference type="SAM" id="MobiDB-lite"/>
    </source>
</evidence>
<dbReference type="EMBL" id="KX397369">
    <property type="protein sequence ID" value="ANZ49450.1"/>
    <property type="molecule type" value="Genomic_DNA"/>
</dbReference>
<gene>
    <name evidence="2" type="ORF">KWAN_98</name>
</gene>
<organism evidence="2 3">
    <name type="scientific">Erwinia phage vB_EamM_Kwan</name>
    <dbReference type="NCBI Taxonomy" id="1883374"/>
    <lineage>
        <taxon>Viruses</taxon>
        <taxon>Duplodnaviria</taxon>
        <taxon>Heunggongvirae</taxon>
        <taxon>Uroviricota</taxon>
        <taxon>Caudoviricetes</taxon>
        <taxon>Chimalliviridae</taxon>
        <taxon>Wellingtonvirus</taxon>
        <taxon>Wellingtonvirus wellington</taxon>
    </lineage>
</organism>
<dbReference type="GeneID" id="29061942"/>
<dbReference type="Proteomes" id="UP000202923">
    <property type="component" value="Genome"/>
</dbReference>
<feature type="region of interest" description="Disordered" evidence="1">
    <location>
        <begin position="1"/>
        <end position="20"/>
    </location>
</feature>
<sequence length="85" mass="9874">MKRPQWRGKHHAHLKFQRKQGLRTTKKYLTSPYIVRGKHRGSISVDPSVVHVVETSNTLYFENEVDLPITVKRIGHLNEKGSVAW</sequence>
<proteinExistence type="predicted"/>
<accession>A0A1B2IDU4</accession>
<name>A0A1B2IDU4_9CAUD</name>
<reference evidence="2 3" key="1">
    <citation type="submission" date="2016-06" db="EMBL/GenBank/DDBJ databases">
        <authorList>
            <person name="Kjaerup R.B."/>
            <person name="Dalgaard T.S."/>
            <person name="Juul-Madsen H.R."/>
        </authorList>
    </citation>
    <scope>NUCLEOTIDE SEQUENCE [LARGE SCALE GENOMIC DNA]</scope>
</reference>
<evidence type="ECO:0000313" key="3">
    <source>
        <dbReference type="Proteomes" id="UP000202923"/>
    </source>
</evidence>
<protein>
    <submittedName>
        <fullName evidence="2">Uncharacterized protein</fullName>
    </submittedName>
</protein>
<evidence type="ECO:0000313" key="2">
    <source>
        <dbReference type="EMBL" id="ANZ49450.1"/>
    </source>
</evidence>
<dbReference type="KEGG" id="vg:29061942"/>